<dbReference type="InterPro" id="IPR044592">
    <property type="entry name" value="RING1A/B"/>
</dbReference>
<comment type="caution">
    <text evidence="3">The sequence shown here is derived from an EMBL/GenBank/DDBJ whole genome shotgun (WGS) entry which is preliminary data.</text>
</comment>
<keyword evidence="4" id="KW-1185">Reference proteome</keyword>
<feature type="non-terminal residue" evidence="3">
    <location>
        <position position="1"/>
    </location>
</feature>
<dbReference type="PANTHER" id="PTHR46537:SF3">
    <property type="entry name" value="E3 UBIQUITIN-PROTEIN LIGASE RING1A"/>
    <property type="match status" value="1"/>
</dbReference>
<name>A0A371HEZ9_MUCPR</name>
<dbReference type="PANTHER" id="PTHR46537">
    <property type="entry name" value="OS11G0578200 PROTEIN"/>
    <property type="match status" value="1"/>
</dbReference>
<feature type="signal peptide" evidence="2">
    <location>
        <begin position="1"/>
        <end position="25"/>
    </location>
</feature>
<sequence>MVDRFHARWHKSKILHWLLLLLANAVVIQNSLVPDRGPEAATFYMSMHHSKNKNCYGMPASLLQRVHRESHAPRVGPQTATYDIISQIYSWDSLTNKKETIVGIVLVLINVDWFYYSNNECPACRTYCASQHSLRDDPNYDALISAIYPDIDKYEEEIQTSIAQTRQRQSEALSRKRSGKARAVAFSGSQGNHRSSNLRRRRNAGDLQVPIDNEDMNDNDAVKDLSSGDETTETMPEIGGVSNDNEDTNDNEAGKDLSAGDEKTETKTEISGEGET</sequence>
<dbReference type="EMBL" id="QJKJ01002782">
    <property type="protein sequence ID" value="RDY01371.1"/>
    <property type="molecule type" value="Genomic_DNA"/>
</dbReference>
<proteinExistence type="predicted"/>
<evidence type="ECO:0000256" key="2">
    <source>
        <dbReference type="SAM" id="SignalP"/>
    </source>
</evidence>
<feature type="region of interest" description="Disordered" evidence="1">
    <location>
        <begin position="163"/>
        <end position="276"/>
    </location>
</feature>
<gene>
    <name evidence="3" type="primary">RING1A</name>
    <name evidence="3" type="ORF">CR513_15316</name>
</gene>
<keyword evidence="2" id="KW-0732">Signal</keyword>
<dbReference type="STRING" id="157652.A0A371HEZ9"/>
<feature type="chain" id="PRO_5017019566" evidence="2">
    <location>
        <begin position="26"/>
        <end position="276"/>
    </location>
</feature>
<feature type="compositionally biased region" description="Polar residues" evidence="1">
    <location>
        <begin position="163"/>
        <end position="172"/>
    </location>
</feature>
<evidence type="ECO:0000313" key="3">
    <source>
        <dbReference type="EMBL" id="RDY01371.1"/>
    </source>
</evidence>
<feature type="compositionally biased region" description="Basic and acidic residues" evidence="1">
    <location>
        <begin position="252"/>
        <end position="270"/>
    </location>
</feature>
<evidence type="ECO:0000313" key="4">
    <source>
        <dbReference type="Proteomes" id="UP000257109"/>
    </source>
</evidence>
<evidence type="ECO:0000256" key="1">
    <source>
        <dbReference type="SAM" id="MobiDB-lite"/>
    </source>
</evidence>
<dbReference type="Proteomes" id="UP000257109">
    <property type="component" value="Unassembled WGS sequence"/>
</dbReference>
<accession>A0A371HEZ9</accession>
<organism evidence="3 4">
    <name type="scientific">Mucuna pruriens</name>
    <name type="common">Velvet bean</name>
    <name type="synonym">Dolichos pruriens</name>
    <dbReference type="NCBI Taxonomy" id="157652"/>
    <lineage>
        <taxon>Eukaryota</taxon>
        <taxon>Viridiplantae</taxon>
        <taxon>Streptophyta</taxon>
        <taxon>Embryophyta</taxon>
        <taxon>Tracheophyta</taxon>
        <taxon>Spermatophyta</taxon>
        <taxon>Magnoliopsida</taxon>
        <taxon>eudicotyledons</taxon>
        <taxon>Gunneridae</taxon>
        <taxon>Pentapetalae</taxon>
        <taxon>rosids</taxon>
        <taxon>fabids</taxon>
        <taxon>Fabales</taxon>
        <taxon>Fabaceae</taxon>
        <taxon>Papilionoideae</taxon>
        <taxon>50 kb inversion clade</taxon>
        <taxon>NPAAA clade</taxon>
        <taxon>indigoferoid/millettioid clade</taxon>
        <taxon>Phaseoleae</taxon>
        <taxon>Mucuna</taxon>
    </lineage>
</organism>
<protein>
    <submittedName>
        <fullName evidence="3">E3 ubiquitin-protein ligase RING1a</fullName>
    </submittedName>
</protein>
<dbReference type="OrthoDB" id="337575at2759"/>
<reference evidence="3" key="1">
    <citation type="submission" date="2018-05" db="EMBL/GenBank/DDBJ databases">
        <title>Draft genome of Mucuna pruriens seed.</title>
        <authorList>
            <person name="Nnadi N.E."/>
            <person name="Vos R."/>
            <person name="Hasami M.H."/>
            <person name="Devisetty U.K."/>
            <person name="Aguiy J.C."/>
        </authorList>
    </citation>
    <scope>NUCLEOTIDE SEQUENCE [LARGE SCALE GENOMIC DNA]</scope>
    <source>
        <strain evidence="3">JCA_2017</strain>
    </source>
</reference>
<dbReference type="AlphaFoldDB" id="A0A371HEZ9"/>